<dbReference type="OMA" id="ANEGHIK"/>
<name>A0A059CF83_EUCGR</name>
<dbReference type="PROSITE" id="PS50088">
    <property type="entry name" value="ANK_REPEAT"/>
    <property type="match status" value="2"/>
</dbReference>
<proteinExistence type="predicted"/>
<gene>
    <name evidence="4" type="ORF">EUGRSUZ_D01244</name>
</gene>
<dbReference type="PANTHER" id="PTHR24186:SF50">
    <property type="entry name" value="ANKYRIN REPEAT-CONTAINING PROTEIN ITN1-LIKE ISOFORM X1"/>
    <property type="match status" value="1"/>
</dbReference>
<dbReference type="SUPFAM" id="SSF48403">
    <property type="entry name" value="Ankyrin repeat"/>
    <property type="match status" value="1"/>
</dbReference>
<sequence length="377" mass="42149">MNLKVYKAAKLGDFDSLEAIISGNGEDLFHQTTPKENNIIHVAAQYKQVNFIRQILQCSSGPSLLWQGNYRGDTPLHLAAKAGSWEAVQLFISLARSLHWVVENGQVDACKELLRKPNLHKDTVLHYALRGGHHSVAKLLIEEDPQLCNITNVADESPLYLAAHRGLPLVTELILGVSPLPFSHKGPKGMTALHATIYRPETNKKRPEVIREADDIGWTPLHYYALFGDVNEVQALLKYDTFVAYDLDKDGQSSLHIAAFRGHVNVIDELLRSCPDTCDIMTTKGQTALHVAIIGGQVNVVKYTLGTPNLEDLINEQDTDGNTALHLAALHKQYKIIYILARDKRVDRLATNKDHLTALDIFGLMRRKHSLKNDRLK</sequence>
<evidence type="ECO:0000256" key="2">
    <source>
        <dbReference type="ARBA" id="ARBA00023043"/>
    </source>
</evidence>
<evidence type="ECO:0000313" key="4">
    <source>
        <dbReference type="EMBL" id="KCW76899.1"/>
    </source>
</evidence>
<keyword evidence="1" id="KW-0677">Repeat</keyword>
<dbReference type="Pfam" id="PF12796">
    <property type="entry name" value="Ank_2"/>
    <property type="match status" value="4"/>
</dbReference>
<keyword evidence="2 3" id="KW-0040">ANK repeat</keyword>
<dbReference type="InParanoid" id="A0A059CF83"/>
<evidence type="ECO:0000256" key="1">
    <source>
        <dbReference type="ARBA" id="ARBA00022737"/>
    </source>
</evidence>
<accession>A0A059CF83</accession>
<dbReference type="PANTHER" id="PTHR24186">
    <property type="entry name" value="PROTEIN PHOSPHATASE 1 REGULATORY SUBUNIT"/>
    <property type="match status" value="1"/>
</dbReference>
<dbReference type="InterPro" id="IPR002110">
    <property type="entry name" value="Ankyrin_rpt"/>
</dbReference>
<reference evidence="4" key="1">
    <citation type="submission" date="2013-07" db="EMBL/GenBank/DDBJ databases">
        <title>The genome of Eucalyptus grandis.</title>
        <authorList>
            <person name="Schmutz J."/>
            <person name="Hayes R."/>
            <person name="Myburg A."/>
            <person name="Tuskan G."/>
            <person name="Grattapaglia D."/>
            <person name="Rokhsar D.S."/>
        </authorList>
    </citation>
    <scope>NUCLEOTIDE SEQUENCE</scope>
    <source>
        <tissue evidence="4">Leaf extractions</tissue>
    </source>
</reference>
<dbReference type="EMBL" id="KK198756">
    <property type="protein sequence ID" value="KCW76899.1"/>
    <property type="molecule type" value="Genomic_DNA"/>
</dbReference>
<protein>
    <submittedName>
        <fullName evidence="4">Uncharacterized protein</fullName>
    </submittedName>
</protein>
<dbReference type="Gramene" id="KCW76899">
    <property type="protein sequence ID" value="KCW76899"/>
    <property type="gene ID" value="EUGRSUZ_D01244"/>
</dbReference>
<organism evidence="4">
    <name type="scientific">Eucalyptus grandis</name>
    <name type="common">Flooded gum</name>
    <dbReference type="NCBI Taxonomy" id="71139"/>
    <lineage>
        <taxon>Eukaryota</taxon>
        <taxon>Viridiplantae</taxon>
        <taxon>Streptophyta</taxon>
        <taxon>Embryophyta</taxon>
        <taxon>Tracheophyta</taxon>
        <taxon>Spermatophyta</taxon>
        <taxon>Magnoliopsida</taxon>
        <taxon>eudicotyledons</taxon>
        <taxon>Gunneridae</taxon>
        <taxon>Pentapetalae</taxon>
        <taxon>rosids</taxon>
        <taxon>malvids</taxon>
        <taxon>Myrtales</taxon>
        <taxon>Myrtaceae</taxon>
        <taxon>Myrtoideae</taxon>
        <taxon>Eucalypteae</taxon>
        <taxon>Eucalyptus</taxon>
    </lineage>
</organism>
<evidence type="ECO:0000256" key="3">
    <source>
        <dbReference type="PROSITE-ProRule" id="PRU00023"/>
    </source>
</evidence>
<feature type="repeat" description="ANK" evidence="3">
    <location>
        <begin position="71"/>
        <end position="93"/>
    </location>
</feature>
<feature type="repeat" description="ANK" evidence="3">
    <location>
        <begin position="250"/>
        <end position="272"/>
    </location>
</feature>
<dbReference type="AlphaFoldDB" id="A0A059CF83"/>
<dbReference type="InterPro" id="IPR036770">
    <property type="entry name" value="Ankyrin_rpt-contain_sf"/>
</dbReference>
<dbReference type="Gene3D" id="1.25.40.20">
    <property type="entry name" value="Ankyrin repeat-containing domain"/>
    <property type="match status" value="3"/>
</dbReference>
<dbReference type="STRING" id="71139.A0A059CF83"/>
<dbReference type="SMART" id="SM00248">
    <property type="entry name" value="ANK"/>
    <property type="match status" value="8"/>
</dbReference>
<dbReference type="PROSITE" id="PS50297">
    <property type="entry name" value="ANK_REP_REGION"/>
    <property type="match status" value="2"/>
</dbReference>